<name>A0A183GBR5_HELPZ</name>
<proteinExistence type="predicted"/>
<evidence type="ECO:0000256" key="1">
    <source>
        <dbReference type="ARBA" id="ARBA00004141"/>
    </source>
</evidence>
<evidence type="ECO:0000256" key="5">
    <source>
        <dbReference type="SAM" id="Phobius"/>
    </source>
</evidence>
<feature type="transmembrane region" description="Helical" evidence="5">
    <location>
        <begin position="122"/>
        <end position="148"/>
    </location>
</feature>
<keyword evidence="7" id="KW-1185">Reference proteome</keyword>
<keyword evidence="3 5" id="KW-1133">Transmembrane helix</keyword>
<organism evidence="7 8">
    <name type="scientific">Heligmosomoides polygyrus</name>
    <name type="common">Parasitic roundworm</name>
    <dbReference type="NCBI Taxonomy" id="6339"/>
    <lineage>
        <taxon>Eukaryota</taxon>
        <taxon>Metazoa</taxon>
        <taxon>Ecdysozoa</taxon>
        <taxon>Nematoda</taxon>
        <taxon>Chromadorea</taxon>
        <taxon>Rhabditida</taxon>
        <taxon>Rhabditina</taxon>
        <taxon>Rhabditomorpha</taxon>
        <taxon>Strongyloidea</taxon>
        <taxon>Heligmosomidae</taxon>
        <taxon>Heligmosomoides</taxon>
    </lineage>
</organism>
<sequence length="243" mass="27651">MLPPVQLTFLVFGSVSMLVYTMIFLVIQRSQDAFLAGSFFRLCSSNYVVDLIFFIQFNALMRFRKYRIAGGLYADQLAKWPLLPRISFGFYYYIRAVACFGEVAVSVNRLTSTTRPLSYEKIWSSTVIWLVRAVQFSLPAILLSPIVLNPKKTFQYVSYGSVMGINVSRDATEELAIVDFVISAVASVASMVMDIISVIRIRTSLRRHDSVVRCASLNKCFKTLFCLWRYNIGHQNKDCTSMT</sequence>
<evidence type="ECO:0000313" key="8">
    <source>
        <dbReference type="WBParaSite" id="HPBE_0001955601-mRNA-1"/>
    </source>
</evidence>
<dbReference type="AlphaFoldDB" id="A0A183GBR5"/>
<reference evidence="6 7" key="1">
    <citation type="submission" date="2018-11" db="EMBL/GenBank/DDBJ databases">
        <authorList>
            <consortium name="Pathogen Informatics"/>
        </authorList>
    </citation>
    <scope>NUCLEOTIDE SEQUENCE [LARGE SCALE GENOMIC DNA]</scope>
</reference>
<gene>
    <name evidence="6" type="ORF">HPBE_LOCUS19555</name>
</gene>
<dbReference type="InterPro" id="IPR051119">
    <property type="entry name" value="Nematode_SR-like"/>
</dbReference>
<keyword evidence="4 5" id="KW-0472">Membrane</keyword>
<evidence type="ECO:0000256" key="3">
    <source>
        <dbReference type="ARBA" id="ARBA00022989"/>
    </source>
</evidence>
<keyword evidence="2 5" id="KW-0812">Transmembrane</keyword>
<evidence type="ECO:0000313" key="7">
    <source>
        <dbReference type="Proteomes" id="UP000050761"/>
    </source>
</evidence>
<dbReference type="Pfam" id="PF10323">
    <property type="entry name" value="7TM_GPCR_Srv"/>
    <property type="match status" value="1"/>
</dbReference>
<reference evidence="8" key="2">
    <citation type="submission" date="2019-09" db="UniProtKB">
        <authorList>
            <consortium name="WormBaseParasite"/>
        </authorList>
    </citation>
    <scope>IDENTIFICATION</scope>
</reference>
<accession>A0A3P8ALW4</accession>
<evidence type="ECO:0000313" key="6">
    <source>
        <dbReference type="EMBL" id="VDP15522.1"/>
    </source>
</evidence>
<feature type="transmembrane region" description="Helical" evidence="5">
    <location>
        <begin position="90"/>
        <end position="110"/>
    </location>
</feature>
<dbReference type="WBParaSite" id="HPBE_0001955601-mRNA-1">
    <property type="protein sequence ID" value="HPBE_0001955601-mRNA-1"/>
    <property type="gene ID" value="HPBE_0001955601"/>
</dbReference>
<dbReference type="EMBL" id="UZAH01031453">
    <property type="protein sequence ID" value="VDP15522.1"/>
    <property type="molecule type" value="Genomic_DNA"/>
</dbReference>
<dbReference type="SUPFAM" id="SSF81321">
    <property type="entry name" value="Family A G protein-coupled receptor-like"/>
    <property type="match status" value="1"/>
</dbReference>
<dbReference type="Proteomes" id="UP000050761">
    <property type="component" value="Unassembled WGS sequence"/>
</dbReference>
<dbReference type="GO" id="GO:0016020">
    <property type="term" value="C:membrane"/>
    <property type="evidence" value="ECO:0007669"/>
    <property type="project" value="UniProtKB-SubCell"/>
</dbReference>
<feature type="transmembrane region" description="Helical" evidence="5">
    <location>
        <begin position="39"/>
        <end position="57"/>
    </location>
</feature>
<evidence type="ECO:0000256" key="4">
    <source>
        <dbReference type="ARBA" id="ARBA00023136"/>
    </source>
</evidence>
<dbReference type="InterPro" id="IPR019426">
    <property type="entry name" value="7TM_GPCR_serpentine_rcpt_Srv"/>
</dbReference>
<evidence type="ECO:0000256" key="2">
    <source>
        <dbReference type="ARBA" id="ARBA00022692"/>
    </source>
</evidence>
<comment type="subcellular location">
    <subcellularLocation>
        <location evidence="1">Membrane</location>
        <topology evidence="1">Multi-pass membrane protein</topology>
    </subcellularLocation>
</comment>
<feature type="transmembrane region" description="Helical" evidence="5">
    <location>
        <begin position="6"/>
        <end position="27"/>
    </location>
</feature>
<protein>
    <submittedName>
        <fullName evidence="8">Serpentine receptor class gamma</fullName>
    </submittedName>
</protein>
<accession>A0A183GBR5</accession>
<dbReference type="PANTHER" id="PTHR31627">
    <property type="entry name" value="SERPENTINE RECEPTOR CLASS GAMMA-RELATED"/>
    <property type="match status" value="1"/>
</dbReference>
<feature type="transmembrane region" description="Helical" evidence="5">
    <location>
        <begin position="175"/>
        <end position="199"/>
    </location>
</feature>